<evidence type="ECO:0000256" key="9">
    <source>
        <dbReference type="ARBA" id="ARBA00023242"/>
    </source>
</evidence>
<dbReference type="GO" id="GO:0071021">
    <property type="term" value="C:U2-type post-spliceosomal complex"/>
    <property type="evidence" value="ECO:0007669"/>
    <property type="project" value="EnsemblFungi"/>
</dbReference>
<dbReference type="InterPro" id="IPR011709">
    <property type="entry name" value="DEAD-box_helicase_OB_fold"/>
</dbReference>
<dbReference type="InParanoid" id="C4QXH4"/>
<evidence type="ECO:0000313" key="15">
    <source>
        <dbReference type="Proteomes" id="UP000000314"/>
    </source>
</evidence>
<dbReference type="Gene3D" id="3.40.50.300">
    <property type="entry name" value="P-loop containing nucleotide triphosphate hydrolases"/>
    <property type="match status" value="2"/>
</dbReference>
<dbReference type="GO" id="GO:0003724">
    <property type="term" value="F:RNA helicase activity"/>
    <property type="evidence" value="ECO:0007669"/>
    <property type="project" value="UniProtKB-EC"/>
</dbReference>
<dbReference type="FunFam" id="3.40.50.300:FF:000726">
    <property type="entry name" value="Pre-mRNA-splicing factor ATP-dependent RNA helicase"/>
    <property type="match status" value="1"/>
</dbReference>
<keyword evidence="6 14" id="KW-0347">Helicase</keyword>
<keyword evidence="9" id="KW-0539">Nucleus</keyword>
<evidence type="ECO:0000256" key="2">
    <source>
        <dbReference type="ARBA" id="ARBA00012552"/>
    </source>
</evidence>
<comment type="subcellular location">
    <subcellularLocation>
        <location evidence="1">Nucleus</location>
    </subcellularLocation>
</comment>
<keyword evidence="15" id="KW-1185">Reference proteome</keyword>
<dbReference type="Pfam" id="PF00271">
    <property type="entry name" value="Helicase_C"/>
    <property type="match status" value="1"/>
</dbReference>
<dbReference type="InterPro" id="IPR001650">
    <property type="entry name" value="Helicase_C-like"/>
</dbReference>
<keyword evidence="4" id="KW-0547">Nucleotide-binding</keyword>
<dbReference type="Proteomes" id="UP000000314">
    <property type="component" value="Chromosome 1"/>
</dbReference>
<dbReference type="SMART" id="SM00316">
    <property type="entry name" value="S1"/>
    <property type="match status" value="1"/>
</dbReference>
<keyword evidence="3" id="KW-0507">mRNA processing</keyword>
<dbReference type="PROSITE" id="PS51194">
    <property type="entry name" value="HELICASE_CTER"/>
    <property type="match status" value="1"/>
</dbReference>
<dbReference type="GO" id="GO:0000974">
    <property type="term" value="C:Prp19 complex"/>
    <property type="evidence" value="ECO:0007669"/>
    <property type="project" value="EnsemblFungi"/>
</dbReference>
<dbReference type="InterPro" id="IPR012340">
    <property type="entry name" value="NA-bd_OB-fold"/>
</dbReference>
<evidence type="ECO:0000259" key="11">
    <source>
        <dbReference type="PROSITE" id="PS50126"/>
    </source>
</evidence>
<organism evidence="14 15">
    <name type="scientific">Komagataella phaffii (strain GS115 / ATCC 20864)</name>
    <name type="common">Yeast</name>
    <name type="synonym">Pichia pastoris</name>
    <dbReference type="NCBI Taxonomy" id="644223"/>
    <lineage>
        <taxon>Eukaryota</taxon>
        <taxon>Fungi</taxon>
        <taxon>Dikarya</taxon>
        <taxon>Ascomycota</taxon>
        <taxon>Saccharomycotina</taxon>
        <taxon>Pichiomycetes</taxon>
        <taxon>Pichiales</taxon>
        <taxon>Pichiaceae</taxon>
        <taxon>Komagataella</taxon>
    </lineage>
</organism>
<dbReference type="Pfam" id="PF07717">
    <property type="entry name" value="OB_NTP_bind"/>
    <property type="match status" value="1"/>
</dbReference>
<feature type="domain" description="Helicase ATP-binding" evidence="12">
    <location>
        <begin position="361"/>
        <end position="525"/>
    </location>
</feature>
<dbReference type="PROSITE" id="PS50126">
    <property type="entry name" value="S1"/>
    <property type="match status" value="1"/>
</dbReference>
<evidence type="ECO:0000313" key="14">
    <source>
        <dbReference type="EMBL" id="CAY67947.1"/>
    </source>
</evidence>
<dbReference type="OMA" id="MKEVDQV"/>
<evidence type="ECO:0000256" key="6">
    <source>
        <dbReference type="ARBA" id="ARBA00022806"/>
    </source>
</evidence>
<keyword evidence="8" id="KW-0508">mRNA splicing</keyword>
<dbReference type="InterPro" id="IPR002464">
    <property type="entry name" value="DNA/RNA_helicase_DEAH_CS"/>
</dbReference>
<dbReference type="SMART" id="SM00490">
    <property type="entry name" value="HELICc"/>
    <property type="match status" value="1"/>
</dbReference>
<dbReference type="InterPro" id="IPR003029">
    <property type="entry name" value="S1_domain"/>
</dbReference>
<dbReference type="CDD" id="cd18791">
    <property type="entry name" value="SF2_C_RHA"/>
    <property type="match status" value="1"/>
</dbReference>
<dbReference type="PANTHER" id="PTHR18934">
    <property type="entry name" value="ATP-DEPENDENT RNA HELICASE"/>
    <property type="match status" value="1"/>
</dbReference>
<dbReference type="InterPro" id="IPR011545">
    <property type="entry name" value="DEAD/DEAH_box_helicase_dom"/>
</dbReference>
<dbReference type="EC" id="3.6.4.13" evidence="2"/>
<dbReference type="STRING" id="644223.C4QXH4"/>
<dbReference type="EMBL" id="FN392319">
    <property type="protein sequence ID" value="CAY67947.1"/>
    <property type="molecule type" value="Genomic_DNA"/>
</dbReference>
<evidence type="ECO:0000259" key="13">
    <source>
        <dbReference type="PROSITE" id="PS51194"/>
    </source>
</evidence>
<dbReference type="FunFam" id="3.40.50.300:FF:000007">
    <property type="entry name" value="Pre-mRNA-splicing factor ATP-dependent RNA helicase"/>
    <property type="match status" value="1"/>
</dbReference>
<evidence type="ECO:0000256" key="4">
    <source>
        <dbReference type="ARBA" id="ARBA00022741"/>
    </source>
</evidence>
<feature type="domain" description="Helicase C-terminal" evidence="13">
    <location>
        <begin position="547"/>
        <end position="722"/>
    </location>
</feature>
<accession>C4QXH4</accession>
<reference evidence="14 15" key="1">
    <citation type="journal article" date="2009" name="Nat. Biotechnol.">
        <title>Genome sequence of the recombinant protein production host Pichia pastoris.</title>
        <authorList>
            <person name="De Schutter K."/>
            <person name="Lin Y.C."/>
            <person name="Tiels P."/>
            <person name="Van Hecke A."/>
            <person name="Glinka S."/>
            <person name="Weber-Lehmann J."/>
            <person name="Rouze P."/>
            <person name="Van de Peer Y."/>
            <person name="Callewaert N."/>
        </authorList>
    </citation>
    <scope>NUCLEOTIDE SEQUENCE [LARGE SCALE GENOMIC DNA]</scope>
    <source>
        <strain evidence="15">GS115 / ATCC 20864</strain>
    </source>
</reference>
<evidence type="ECO:0000256" key="3">
    <source>
        <dbReference type="ARBA" id="ARBA00022664"/>
    </source>
</evidence>
<dbReference type="FunFam" id="1.20.120.1080:FF:000001">
    <property type="entry name" value="Pre-mRNA-splicing factor ATP-dependent RNA helicase"/>
    <property type="match status" value="1"/>
</dbReference>
<dbReference type="GO" id="GO:0000350">
    <property type="term" value="P:generation of catalytic spliceosome for second transesterification step"/>
    <property type="evidence" value="ECO:0007669"/>
    <property type="project" value="EnsemblFungi"/>
</dbReference>
<dbReference type="FunCoup" id="C4QXH4">
    <property type="interactions" value="768"/>
</dbReference>
<evidence type="ECO:0000256" key="5">
    <source>
        <dbReference type="ARBA" id="ARBA00022801"/>
    </source>
</evidence>
<dbReference type="PANTHER" id="PTHR18934:SF85">
    <property type="entry name" value="ATP-DEPENDENT RNA HELICASE DHX8"/>
    <property type="match status" value="1"/>
</dbReference>
<dbReference type="InterPro" id="IPR027417">
    <property type="entry name" value="P-loop_NTPase"/>
</dbReference>
<dbReference type="SMART" id="SM00847">
    <property type="entry name" value="HA2"/>
    <property type="match status" value="1"/>
</dbReference>
<gene>
    <name evidence="14" type="ordered locus">PAS_chr1-4_0118</name>
</gene>
<dbReference type="Pfam" id="PF00575">
    <property type="entry name" value="S1"/>
    <property type="match status" value="1"/>
</dbReference>
<dbReference type="GO" id="GO:0000386">
    <property type="term" value="F:second spliceosomal transesterification activity"/>
    <property type="evidence" value="ECO:0007669"/>
    <property type="project" value="EnsemblFungi"/>
</dbReference>
<dbReference type="SMART" id="SM00487">
    <property type="entry name" value="DEXDc"/>
    <property type="match status" value="1"/>
</dbReference>
<dbReference type="Pfam" id="PF00270">
    <property type="entry name" value="DEAD"/>
    <property type="match status" value="1"/>
</dbReference>
<evidence type="ECO:0000256" key="10">
    <source>
        <dbReference type="ARBA" id="ARBA00047984"/>
    </source>
</evidence>
<evidence type="ECO:0000256" key="7">
    <source>
        <dbReference type="ARBA" id="ARBA00022840"/>
    </source>
</evidence>
<dbReference type="Gene3D" id="2.40.50.140">
    <property type="entry name" value="Nucleic acid-binding proteins"/>
    <property type="match status" value="1"/>
</dbReference>
<dbReference type="Pfam" id="PF04408">
    <property type="entry name" value="WHD_HA2"/>
    <property type="match status" value="1"/>
</dbReference>
<keyword evidence="5" id="KW-0378">Hydrolase</keyword>
<dbReference type="GeneID" id="8197334"/>
<dbReference type="InterPro" id="IPR014001">
    <property type="entry name" value="Helicase_ATP-bd"/>
</dbReference>
<name>C4QXH4_KOMPG</name>
<dbReference type="GO" id="GO:0000390">
    <property type="term" value="P:spliceosomal complex disassembly"/>
    <property type="evidence" value="ECO:0007669"/>
    <property type="project" value="EnsemblFungi"/>
</dbReference>
<dbReference type="AlphaFoldDB" id="C4QXH4"/>
<dbReference type="KEGG" id="ppa:PAS_chr1-4_0118"/>
<dbReference type="GO" id="GO:0003723">
    <property type="term" value="F:RNA binding"/>
    <property type="evidence" value="ECO:0007669"/>
    <property type="project" value="TreeGrafter"/>
</dbReference>
<dbReference type="GO" id="GO:0005524">
    <property type="term" value="F:ATP binding"/>
    <property type="evidence" value="ECO:0007669"/>
    <property type="project" value="UniProtKB-KW"/>
</dbReference>
<comment type="catalytic activity">
    <reaction evidence="10">
        <text>ATP + H2O = ADP + phosphate + H(+)</text>
        <dbReference type="Rhea" id="RHEA:13065"/>
        <dbReference type="ChEBI" id="CHEBI:15377"/>
        <dbReference type="ChEBI" id="CHEBI:15378"/>
        <dbReference type="ChEBI" id="CHEBI:30616"/>
        <dbReference type="ChEBI" id="CHEBI:43474"/>
        <dbReference type="ChEBI" id="CHEBI:456216"/>
        <dbReference type="EC" id="3.6.4.13"/>
    </reaction>
</comment>
<keyword evidence="7" id="KW-0067">ATP-binding</keyword>
<dbReference type="GO" id="GO:0016787">
    <property type="term" value="F:hydrolase activity"/>
    <property type="evidence" value="ECO:0007669"/>
    <property type="project" value="UniProtKB-KW"/>
</dbReference>
<evidence type="ECO:0000256" key="8">
    <source>
        <dbReference type="ARBA" id="ARBA00023187"/>
    </source>
</evidence>
<dbReference type="OrthoDB" id="10253254at2759"/>
<dbReference type="eggNOG" id="KOG0922">
    <property type="taxonomic scope" value="Eukaryota"/>
</dbReference>
<evidence type="ECO:0000256" key="1">
    <source>
        <dbReference type="ARBA" id="ARBA00004123"/>
    </source>
</evidence>
<protein>
    <recommendedName>
        <fullName evidence="2">RNA helicase</fullName>
        <ecNumber evidence="2">3.6.4.13</ecNumber>
    </recommendedName>
</protein>
<dbReference type="SMR" id="C4QXH4"/>
<dbReference type="PROSITE" id="PS00690">
    <property type="entry name" value="DEAH_ATP_HELICASE"/>
    <property type="match status" value="1"/>
</dbReference>
<dbReference type="SUPFAM" id="SSF52540">
    <property type="entry name" value="P-loop containing nucleoside triphosphate hydrolases"/>
    <property type="match status" value="1"/>
</dbReference>
<dbReference type="InterPro" id="IPR007502">
    <property type="entry name" value="Helicase-assoc_dom"/>
</dbReference>
<dbReference type="SUPFAM" id="SSF50249">
    <property type="entry name" value="Nucleic acid-binding proteins"/>
    <property type="match status" value="1"/>
</dbReference>
<dbReference type="GO" id="GO:0071007">
    <property type="term" value="C:U2-type catalytic step 2 spliceosome"/>
    <property type="evidence" value="ECO:0007669"/>
    <property type="project" value="EnsemblFungi"/>
</dbReference>
<dbReference type="PROSITE" id="PS51192">
    <property type="entry name" value="HELICASE_ATP_BIND_1"/>
    <property type="match status" value="1"/>
</dbReference>
<proteinExistence type="predicted"/>
<sequence>MKLLDLLRSLQPDLSASELDLMEGFISDLYKKSSTLDAFQEVLKENGAEFSVTDIFKIDKLLDGKWISEPTKPHKQEPPHHTDTNTLYNSQITAHNQERKKKDSINSRLQPIIVGASYSGQITNITPYGAFIRLQALRRPTGLCHISEMSSSEIRHPLDVANVGDKVTATVLSVSSNKISLSLKNPDELQLRGQIQRGRSEVRDTKVRKQLSSPEKWEIRQLISSGALKASDYPELDDEYQSVLDEHKRGYNDREKDEEVEIVVKQKPPPFLNGKSSSLREISPIRVIKTPEGSLNRSAMNGSDLLKERKELKKGLRPEISNKVSEWKDSIKKDSYGKTTTKNLQEQRESLPVFSMKQMLLETVKNNKFVVIVGETGSGKTTQITQYLAEEGFNKGNMIIGCTQPRRVAAVSVAKRVSEEVGCRLGQEVGYTIRFEDNTSDVTKIKYMTDGMLQREAMVDKMLSKYSVIMLDEAHERTIATDVLFVLLKTAAMKRDDLKIIVTSATLDSGKFSTYFENCPIIQIPGRTFPVEIFYTKEPELDYLQATLECVLSIHKNESRGDILVFLTGQEEIDTCCEVLYEKLIDLHQENELIILPIYSSLPSEMQSKIFEPTPVGKRKVIIATNIAETSITIDGIYYVIDPGFVKVNAYDPKLGMDSLMVTPISQAQAKQRAGRAGRTGPGKCFRLYTETGYNKEMLPNSIPEIQRQNLAHTILMLKAMGVQDLIGFEFMDPPPLKTMLSALEELYNLEALTEDGDLTELGRRMADFPMDPGLAKVLIKSIEFGCSEEMLSIVSMLSVQSIFYRPTGELRKKADEKRVRFNHPHGDHMTMLNVYEKWVRNGSSKEWCKDNFIHYRSLLRVRDVRTQLKKIMNKYGSEMRSCGQNSNLIRVNLCCGFFKNTAKKDSETSCYKTLLENTTVYLHPSSSLFGKSSSEYVIYHTLLLTTKEYMHCVSVIEPTWLVEQAPRFFAKADTEQVNKRKRTVKIQPLYNRFDQQQSWRLSKR</sequence>
<dbReference type="Pfam" id="PF21010">
    <property type="entry name" value="HA2_C"/>
    <property type="match status" value="1"/>
</dbReference>
<dbReference type="HOGENOM" id="CLU_001832_2_4_1"/>
<evidence type="ECO:0000259" key="12">
    <source>
        <dbReference type="PROSITE" id="PS51192"/>
    </source>
</evidence>
<dbReference type="GO" id="GO:0071006">
    <property type="term" value="C:U2-type catalytic step 1 spliceosome"/>
    <property type="evidence" value="ECO:0007669"/>
    <property type="project" value="UniProtKB-ARBA"/>
</dbReference>
<dbReference type="InterPro" id="IPR048333">
    <property type="entry name" value="HA2_WH"/>
</dbReference>
<dbReference type="RefSeq" id="XP_002490228.1">
    <property type="nucleotide sequence ID" value="XM_002490183.1"/>
</dbReference>
<feature type="domain" description="S1 motif" evidence="11">
    <location>
        <begin position="115"/>
        <end position="184"/>
    </location>
</feature>
<dbReference type="Gene3D" id="1.20.120.1080">
    <property type="match status" value="1"/>
</dbReference>